<proteinExistence type="predicted"/>
<feature type="non-terminal residue" evidence="3">
    <location>
        <position position="1"/>
    </location>
</feature>
<evidence type="ECO:0000313" key="3">
    <source>
        <dbReference type="EMBL" id="POW14913.1"/>
    </source>
</evidence>
<dbReference type="VEuPathDB" id="FungiDB:PSHT_15014"/>
<dbReference type="AlphaFoldDB" id="A0A2S4VZG7"/>
<keyword evidence="2" id="KW-0472">Membrane</keyword>
<feature type="region of interest" description="Disordered" evidence="1">
    <location>
        <begin position="90"/>
        <end position="109"/>
    </location>
</feature>
<feature type="transmembrane region" description="Helical" evidence="2">
    <location>
        <begin position="12"/>
        <end position="30"/>
    </location>
</feature>
<comment type="caution">
    <text evidence="3">The sequence shown here is derived from an EMBL/GenBank/DDBJ whole genome shotgun (WGS) entry which is preliminary data.</text>
</comment>
<dbReference type="VEuPathDB" id="FungiDB:PSTT_02569"/>
<feature type="transmembrane region" description="Helical" evidence="2">
    <location>
        <begin position="36"/>
        <end position="69"/>
    </location>
</feature>
<dbReference type="Proteomes" id="UP000239156">
    <property type="component" value="Unassembled WGS sequence"/>
</dbReference>
<reference evidence="3" key="1">
    <citation type="submission" date="2017-12" db="EMBL/GenBank/DDBJ databases">
        <title>Gene loss provides genomic basis for host adaptation in cereal stripe rust fungi.</title>
        <authorList>
            <person name="Xia C."/>
        </authorList>
    </citation>
    <scope>NUCLEOTIDE SEQUENCE [LARGE SCALE GENOMIC DNA]</scope>
    <source>
        <strain evidence="3">93-210</strain>
    </source>
</reference>
<accession>A0A2S4VZG7</accession>
<evidence type="ECO:0000256" key="1">
    <source>
        <dbReference type="SAM" id="MobiDB-lite"/>
    </source>
</evidence>
<keyword evidence="2" id="KW-1133">Transmembrane helix</keyword>
<keyword evidence="4" id="KW-1185">Reference proteome</keyword>
<organism evidence="3 4">
    <name type="scientific">Puccinia striiformis</name>
    <dbReference type="NCBI Taxonomy" id="27350"/>
    <lineage>
        <taxon>Eukaryota</taxon>
        <taxon>Fungi</taxon>
        <taxon>Dikarya</taxon>
        <taxon>Basidiomycota</taxon>
        <taxon>Pucciniomycotina</taxon>
        <taxon>Pucciniomycetes</taxon>
        <taxon>Pucciniales</taxon>
        <taxon>Pucciniaceae</taxon>
        <taxon>Puccinia</taxon>
    </lineage>
</organism>
<gene>
    <name evidence="3" type="ORF">PSTT_02569</name>
</gene>
<protein>
    <submittedName>
        <fullName evidence="3">Uncharacterized protein</fullName>
    </submittedName>
</protein>
<sequence>SHSNQIMAEQILLGFFWCSIASLALVALTSQSNFFASILSIIIEFLSILKIFGIALLVIVSLGIAIVLWEQVISQSQLWLKFSNKFLNQPHPSKNPGERTPSSNESTKDEQKSILPIVFVIGGLGLFAILDTSFLLPTNNTHQYSSSTPPLNQQPYPERKKYTSQNTRVIQFSSAILTLALVVGFIVFNKDEYRAWKARRKLSKIHRRRAKQILLGFFWCSIASLALVAITSQSNFFASILSIIIKFLLILKIFGIALLSWNAIVLWEQVISQSQLWLRFSNKFLNQPHHSKNPGQRSPSLNEYTKDEQQSILPIVSVIGGLGLFVILDTSFLLPTTNTHQYSSSTSTPNHQPYPERKKYASQNTRVIQFSSAILTLALVVGFIVFNKDEYGAWKARRKLSEIHRRRARQVHSLISSSPK</sequence>
<feature type="transmembrane region" description="Helical" evidence="2">
    <location>
        <begin position="114"/>
        <end position="136"/>
    </location>
</feature>
<evidence type="ECO:0000313" key="4">
    <source>
        <dbReference type="Proteomes" id="UP000239156"/>
    </source>
</evidence>
<name>A0A2S4VZG7_9BASI</name>
<feature type="transmembrane region" description="Helical" evidence="2">
    <location>
        <begin position="236"/>
        <end position="259"/>
    </location>
</feature>
<feature type="transmembrane region" description="Helical" evidence="2">
    <location>
        <begin position="312"/>
        <end position="334"/>
    </location>
</feature>
<dbReference type="EMBL" id="PKSL01000015">
    <property type="protein sequence ID" value="POW14913.1"/>
    <property type="molecule type" value="Genomic_DNA"/>
</dbReference>
<feature type="transmembrane region" description="Helical" evidence="2">
    <location>
        <begin position="210"/>
        <end position="230"/>
    </location>
</feature>
<evidence type="ECO:0000256" key="2">
    <source>
        <dbReference type="SAM" id="Phobius"/>
    </source>
</evidence>
<keyword evidence="2" id="KW-0812">Transmembrane</keyword>
<feature type="transmembrane region" description="Helical" evidence="2">
    <location>
        <begin position="169"/>
        <end position="189"/>
    </location>
</feature>
<feature type="transmembrane region" description="Helical" evidence="2">
    <location>
        <begin position="367"/>
        <end position="387"/>
    </location>
</feature>